<gene>
    <name evidence="1" type="ORF">AVEN_90625_1</name>
</gene>
<organism evidence="1 2">
    <name type="scientific">Araneus ventricosus</name>
    <name type="common">Orbweaver spider</name>
    <name type="synonym">Epeira ventricosa</name>
    <dbReference type="NCBI Taxonomy" id="182803"/>
    <lineage>
        <taxon>Eukaryota</taxon>
        <taxon>Metazoa</taxon>
        <taxon>Ecdysozoa</taxon>
        <taxon>Arthropoda</taxon>
        <taxon>Chelicerata</taxon>
        <taxon>Arachnida</taxon>
        <taxon>Araneae</taxon>
        <taxon>Araneomorphae</taxon>
        <taxon>Entelegynae</taxon>
        <taxon>Araneoidea</taxon>
        <taxon>Araneidae</taxon>
        <taxon>Araneus</taxon>
    </lineage>
</organism>
<dbReference type="Proteomes" id="UP000499080">
    <property type="component" value="Unassembled WGS sequence"/>
</dbReference>
<comment type="caution">
    <text evidence="1">The sequence shown here is derived from an EMBL/GenBank/DDBJ whole genome shotgun (WGS) entry which is preliminary data.</text>
</comment>
<evidence type="ECO:0000313" key="2">
    <source>
        <dbReference type="Proteomes" id="UP000499080"/>
    </source>
</evidence>
<keyword evidence="2" id="KW-1185">Reference proteome</keyword>
<evidence type="ECO:0000313" key="1">
    <source>
        <dbReference type="EMBL" id="GBN41525.1"/>
    </source>
</evidence>
<accession>A0A4Y2NPS5</accession>
<sequence length="113" mass="12563">MPVVTVTRFSKFSSKKVKNWLTPHHRAQTTLVQALSYKPAEVVQALRMDTVRTQLERDDAYLGTSLSNRVRANSSWVQSLKNDVSVASSGAWARQAAFSVVEVESLTILKVDA</sequence>
<name>A0A4Y2NPS5_ARAVE</name>
<dbReference type="EMBL" id="BGPR01009673">
    <property type="protein sequence ID" value="GBN41525.1"/>
    <property type="molecule type" value="Genomic_DNA"/>
</dbReference>
<reference evidence="1 2" key="1">
    <citation type="journal article" date="2019" name="Sci. Rep.">
        <title>Orb-weaving spider Araneus ventricosus genome elucidates the spidroin gene catalogue.</title>
        <authorList>
            <person name="Kono N."/>
            <person name="Nakamura H."/>
            <person name="Ohtoshi R."/>
            <person name="Moran D.A.P."/>
            <person name="Shinohara A."/>
            <person name="Yoshida Y."/>
            <person name="Fujiwara M."/>
            <person name="Mori M."/>
            <person name="Tomita M."/>
            <person name="Arakawa K."/>
        </authorList>
    </citation>
    <scope>NUCLEOTIDE SEQUENCE [LARGE SCALE GENOMIC DNA]</scope>
</reference>
<proteinExistence type="predicted"/>
<dbReference type="AlphaFoldDB" id="A0A4Y2NPS5"/>
<protein>
    <submittedName>
        <fullName evidence="1">Uncharacterized protein</fullName>
    </submittedName>
</protein>